<dbReference type="EMBL" id="QOUX01000020">
    <property type="protein sequence ID" value="RXJ02920.1"/>
    <property type="molecule type" value="Genomic_DNA"/>
</dbReference>
<dbReference type="Proteomes" id="UP000290649">
    <property type="component" value="Unassembled WGS sequence"/>
</dbReference>
<evidence type="ECO:0000313" key="2">
    <source>
        <dbReference type="Proteomes" id="UP000290649"/>
    </source>
</evidence>
<protein>
    <recommendedName>
        <fullName evidence="3">SRPBCC family protein</fullName>
    </recommendedName>
</protein>
<keyword evidence="2" id="KW-1185">Reference proteome</keyword>
<evidence type="ECO:0008006" key="3">
    <source>
        <dbReference type="Google" id="ProtNLM"/>
    </source>
</evidence>
<dbReference type="AlphaFoldDB" id="A0A4Q0VX15"/>
<sequence>MKTVEHSVVINKPVDEVFSFIEDLQRRPEWEPGVVGVAVLKGCYNQPGAVIEVTNQVLGKKMVAEAEVIEYIENERVICRAEKPFYHEIANIYEDMDGKTKFTRRATAQFEKGAAKLASTLIMNKLEKTFKKTVENAKEVIERE</sequence>
<gene>
    <name evidence="1" type="ORF">DS745_04870</name>
</gene>
<name>A0A4Q0VX15_9BACI</name>
<proteinExistence type="predicted"/>
<evidence type="ECO:0000313" key="1">
    <source>
        <dbReference type="EMBL" id="RXJ02920.1"/>
    </source>
</evidence>
<dbReference type="Gene3D" id="3.30.530.20">
    <property type="match status" value="1"/>
</dbReference>
<dbReference type="SUPFAM" id="SSF55961">
    <property type="entry name" value="Bet v1-like"/>
    <property type="match status" value="1"/>
</dbReference>
<dbReference type="InterPro" id="IPR023393">
    <property type="entry name" value="START-like_dom_sf"/>
</dbReference>
<dbReference type="InterPro" id="IPR019587">
    <property type="entry name" value="Polyketide_cyclase/dehydratase"/>
</dbReference>
<dbReference type="Pfam" id="PF10604">
    <property type="entry name" value="Polyketide_cyc2"/>
    <property type="match status" value="1"/>
</dbReference>
<reference evidence="1 2" key="1">
    <citation type="journal article" date="2019" name="Int. J. Syst. Evol. Microbiol.">
        <title>Anaerobacillus alkaliphilus sp. nov., a novel alkaliphilic and moderately halophilic bacterium.</title>
        <authorList>
            <person name="Borsodi A.K."/>
            <person name="Aszalos J.M."/>
            <person name="Bihari P."/>
            <person name="Nagy I."/>
            <person name="Schumann P."/>
            <person name="Sproer C."/>
            <person name="Kovacs A.L."/>
            <person name="Boka K."/>
            <person name="Dobosy P."/>
            <person name="Ovari M."/>
            <person name="Szili-Kovacs T."/>
            <person name="Toth E."/>
        </authorList>
    </citation>
    <scope>NUCLEOTIDE SEQUENCE [LARGE SCALE GENOMIC DNA]</scope>
    <source>
        <strain evidence="1 2">B16-10</strain>
    </source>
</reference>
<accession>A0A4Q0VX15</accession>
<dbReference type="RefSeq" id="WP_129077155.1">
    <property type="nucleotide sequence ID" value="NZ_QOUX01000020.1"/>
</dbReference>
<organism evidence="1 2">
    <name type="scientific">Anaerobacillus alkaliphilus</name>
    <dbReference type="NCBI Taxonomy" id="1548597"/>
    <lineage>
        <taxon>Bacteria</taxon>
        <taxon>Bacillati</taxon>
        <taxon>Bacillota</taxon>
        <taxon>Bacilli</taxon>
        <taxon>Bacillales</taxon>
        <taxon>Bacillaceae</taxon>
        <taxon>Anaerobacillus</taxon>
    </lineage>
</organism>
<dbReference type="OrthoDB" id="1903764at2"/>
<comment type="caution">
    <text evidence="1">The sequence shown here is derived from an EMBL/GenBank/DDBJ whole genome shotgun (WGS) entry which is preliminary data.</text>
</comment>